<dbReference type="InterPro" id="IPR004728">
    <property type="entry name" value="Sec62"/>
</dbReference>
<dbReference type="InterPro" id="IPR011553">
    <property type="entry name" value="Sec62_asco"/>
</dbReference>
<keyword evidence="13" id="KW-1185">Reference proteome</keyword>
<evidence type="ECO:0000256" key="2">
    <source>
        <dbReference type="ARBA" id="ARBA00010604"/>
    </source>
</evidence>
<comment type="subcellular location">
    <subcellularLocation>
        <location evidence="1">Endoplasmic reticulum membrane</location>
        <topology evidence="1">Multi-pass membrane protein</topology>
    </subcellularLocation>
</comment>
<accession>A0A316UZA9</accession>
<feature type="transmembrane region" description="Helical" evidence="11">
    <location>
        <begin position="164"/>
        <end position="189"/>
    </location>
</feature>
<evidence type="ECO:0000313" key="12">
    <source>
        <dbReference type="EMBL" id="PWN29641.1"/>
    </source>
</evidence>
<evidence type="ECO:0000313" key="13">
    <source>
        <dbReference type="Proteomes" id="UP000245884"/>
    </source>
</evidence>
<dbReference type="NCBIfam" id="TIGR00869">
    <property type="entry name" value="sec62"/>
    <property type="match status" value="1"/>
</dbReference>
<dbReference type="GO" id="GO:0005789">
    <property type="term" value="C:endoplasmic reticulum membrane"/>
    <property type="evidence" value="ECO:0007669"/>
    <property type="project" value="UniProtKB-SubCell"/>
</dbReference>
<evidence type="ECO:0000256" key="10">
    <source>
        <dbReference type="ARBA" id="ARBA00023136"/>
    </source>
</evidence>
<keyword evidence="9" id="KW-0811">Translocation</keyword>
<reference evidence="12 13" key="1">
    <citation type="journal article" date="2018" name="Mol. Biol. Evol.">
        <title>Broad Genomic Sampling Reveals a Smut Pathogenic Ancestry of the Fungal Clade Ustilaginomycotina.</title>
        <authorList>
            <person name="Kijpornyongpan T."/>
            <person name="Mondo S.J."/>
            <person name="Barry K."/>
            <person name="Sandor L."/>
            <person name="Lee J."/>
            <person name="Lipzen A."/>
            <person name="Pangilinan J."/>
            <person name="LaButti K."/>
            <person name="Hainaut M."/>
            <person name="Henrissat B."/>
            <person name="Grigoriev I.V."/>
            <person name="Spatafora J.W."/>
            <person name="Aime M.C."/>
        </authorList>
    </citation>
    <scope>NUCLEOTIDE SEQUENCE [LARGE SCALE GENOMIC DNA]</scope>
    <source>
        <strain evidence="12 13">MCA 5214</strain>
    </source>
</reference>
<dbReference type="PANTHER" id="PTHR12443:SF9">
    <property type="entry name" value="TRANSLOCATION PROTEIN SEC62"/>
    <property type="match status" value="1"/>
</dbReference>
<dbReference type="EMBL" id="KZ819663">
    <property type="protein sequence ID" value="PWN29641.1"/>
    <property type="molecule type" value="Genomic_DNA"/>
</dbReference>
<keyword evidence="10 11" id="KW-0472">Membrane</keyword>
<evidence type="ECO:0000256" key="8">
    <source>
        <dbReference type="ARBA" id="ARBA00022989"/>
    </source>
</evidence>
<feature type="non-terminal residue" evidence="12">
    <location>
        <position position="229"/>
    </location>
</feature>
<keyword evidence="5 11" id="KW-0812">Transmembrane</keyword>
<keyword evidence="8 11" id="KW-1133">Transmembrane helix</keyword>
<comment type="similarity">
    <text evidence="2">Belongs to the SEC62 family.</text>
</comment>
<keyword evidence="4" id="KW-0813">Transport</keyword>
<dbReference type="RefSeq" id="XP_025364253.1">
    <property type="nucleotide sequence ID" value="XM_025504018.1"/>
</dbReference>
<keyword evidence="6" id="KW-0256">Endoplasmic reticulum</keyword>
<dbReference type="GO" id="GO:0031204">
    <property type="term" value="P:post-translational protein targeting to membrane, translocation"/>
    <property type="evidence" value="ECO:0007669"/>
    <property type="project" value="TreeGrafter"/>
</dbReference>
<evidence type="ECO:0000256" key="7">
    <source>
        <dbReference type="ARBA" id="ARBA00022927"/>
    </source>
</evidence>
<gene>
    <name evidence="12" type="ORF">BDZ90DRAFT_208656</name>
</gene>
<protein>
    <recommendedName>
        <fullName evidence="3">Translocation protein SEC62</fullName>
    </recommendedName>
</protein>
<evidence type="ECO:0000256" key="1">
    <source>
        <dbReference type="ARBA" id="ARBA00004477"/>
    </source>
</evidence>
<dbReference type="STRING" id="1569628.A0A316UZA9"/>
<dbReference type="PANTHER" id="PTHR12443">
    <property type="entry name" value="TRANSLOCATION PROTEIN SEC62"/>
    <property type="match status" value="1"/>
</dbReference>
<evidence type="ECO:0000256" key="4">
    <source>
        <dbReference type="ARBA" id="ARBA00022448"/>
    </source>
</evidence>
<keyword evidence="7" id="KW-0653">Protein transport</keyword>
<feature type="transmembrane region" description="Helical" evidence="11">
    <location>
        <begin position="139"/>
        <end position="158"/>
    </location>
</feature>
<evidence type="ECO:0000256" key="5">
    <source>
        <dbReference type="ARBA" id="ARBA00022692"/>
    </source>
</evidence>
<dbReference type="OrthoDB" id="200187at2759"/>
<organism evidence="12 13">
    <name type="scientific">Jaminaea rosea</name>
    <dbReference type="NCBI Taxonomy" id="1569628"/>
    <lineage>
        <taxon>Eukaryota</taxon>
        <taxon>Fungi</taxon>
        <taxon>Dikarya</taxon>
        <taxon>Basidiomycota</taxon>
        <taxon>Ustilaginomycotina</taxon>
        <taxon>Exobasidiomycetes</taxon>
        <taxon>Microstromatales</taxon>
        <taxon>Microstromatales incertae sedis</taxon>
        <taxon>Jaminaea</taxon>
    </lineage>
</organism>
<sequence length="229" mass="25634">MEQQANAPPEARAIVNFLRSSSQIPLRNGILGGTRYPYFHGTRAVAALLSPAYAKLAAKNKPPLPVPKTQEEAEQILHGTLPFAFFLRVERGNQVGGTKKPDGATTERMRELKIVQQQMFKKEMHFAWFYEGSQLRLQLMGLGMVALLLAGVMFPLWPPMMRLGVWYLSIGLLGLIGAFFILAIIRLILWAGSAIIGKGFWLFPNLFADVGFVDSFIPLWEWDLPPPPK</sequence>
<dbReference type="Pfam" id="PF03839">
    <property type="entry name" value="Sec62"/>
    <property type="match status" value="1"/>
</dbReference>
<name>A0A316UZA9_9BASI</name>
<dbReference type="Proteomes" id="UP000245884">
    <property type="component" value="Unassembled WGS sequence"/>
</dbReference>
<proteinExistence type="inferred from homology"/>
<evidence type="ECO:0000256" key="9">
    <source>
        <dbReference type="ARBA" id="ARBA00023010"/>
    </source>
</evidence>
<evidence type="ECO:0000256" key="6">
    <source>
        <dbReference type="ARBA" id="ARBA00022824"/>
    </source>
</evidence>
<evidence type="ECO:0000256" key="11">
    <source>
        <dbReference type="SAM" id="Phobius"/>
    </source>
</evidence>
<dbReference type="AlphaFoldDB" id="A0A316UZA9"/>
<dbReference type="GeneID" id="37025841"/>
<evidence type="ECO:0000256" key="3">
    <source>
        <dbReference type="ARBA" id="ARBA00021257"/>
    </source>
</evidence>